<dbReference type="Gene3D" id="3.30.200.20">
    <property type="entry name" value="Phosphorylase Kinase, domain 1"/>
    <property type="match status" value="1"/>
</dbReference>
<dbReference type="SUPFAM" id="SSF56112">
    <property type="entry name" value="Protein kinase-like (PK-like)"/>
    <property type="match status" value="1"/>
</dbReference>
<reference evidence="2" key="1">
    <citation type="journal article" date="2023" name="Mol. Phylogenet. Evol.">
        <title>Genome-scale phylogeny and comparative genomics of the fungal order Sordariales.</title>
        <authorList>
            <person name="Hensen N."/>
            <person name="Bonometti L."/>
            <person name="Westerberg I."/>
            <person name="Brannstrom I.O."/>
            <person name="Guillou S."/>
            <person name="Cros-Aarteil S."/>
            <person name="Calhoun S."/>
            <person name="Haridas S."/>
            <person name="Kuo A."/>
            <person name="Mondo S."/>
            <person name="Pangilinan J."/>
            <person name="Riley R."/>
            <person name="LaButti K."/>
            <person name="Andreopoulos B."/>
            <person name="Lipzen A."/>
            <person name="Chen C."/>
            <person name="Yan M."/>
            <person name="Daum C."/>
            <person name="Ng V."/>
            <person name="Clum A."/>
            <person name="Steindorff A."/>
            <person name="Ohm R.A."/>
            <person name="Martin F."/>
            <person name="Silar P."/>
            <person name="Natvig D.O."/>
            <person name="Lalanne C."/>
            <person name="Gautier V."/>
            <person name="Ament-Velasquez S.L."/>
            <person name="Kruys A."/>
            <person name="Hutchinson M.I."/>
            <person name="Powell A.J."/>
            <person name="Barry K."/>
            <person name="Miller A.N."/>
            <person name="Grigoriev I.V."/>
            <person name="Debuchy R."/>
            <person name="Gladieux P."/>
            <person name="Hiltunen Thoren M."/>
            <person name="Johannesson H."/>
        </authorList>
    </citation>
    <scope>NUCLEOTIDE SEQUENCE</scope>
    <source>
        <strain evidence="2">PSN293</strain>
    </source>
</reference>
<sequence>MDSITAWLQGELRKAGFIVDSLTILSGGNANWVFCAQIKDPLPQGVSVPQVLIKHGEAYVRSDTSFSLPTSRCEVEAETLSILGTHLASFNLPVSTNPSSPGIDITVRTPQLHYFNSQTNTQVQEYLPRGIDLKTYCLKYLSPTPESKKSECLALGEALGSWLRQLHTWTTWPCSPNDAPKLKLRDLAKKNKALQKLKNATYYQFLAHQMIEKFPDILGPHRSLFEALEIQYANELSDDNENLQVVHGDFWTGNVLLPQPETDNSTTQGASPVLTSVFVVDWEVLSLGIPQRDVGQMIAELFMLKLFKNIDAGEWIIEGFLKGYGGLKTTQQAFRTLIHIGAHLVVIGGTVSGWAVKEGDVDRVVALGRDMILHGHDQDRQWFERRAECSVLRVLFDVEN</sequence>
<evidence type="ECO:0000313" key="2">
    <source>
        <dbReference type="EMBL" id="KAK4208628.1"/>
    </source>
</evidence>
<proteinExistence type="predicted"/>
<keyword evidence="3" id="KW-1185">Reference proteome</keyword>
<dbReference type="Pfam" id="PF01636">
    <property type="entry name" value="APH"/>
    <property type="match status" value="1"/>
</dbReference>
<dbReference type="InterPro" id="IPR002575">
    <property type="entry name" value="Aminoglycoside_PTrfase"/>
</dbReference>
<dbReference type="Proteomes" id="UP001301769">
    <property type="component" value="Unassembled WGS sequence"/>
</dbReference>
<comment type="caution">
    <text evidence="2">The sequence shown here is derived from an EMBL/GenBank/DDBJ whole genome shotgun (WGS) entry which is preliminary data.</text>
</comment>
<reference evidence="2" key="2">
    <citation type="submission" date="2023-05" db="EMBL/GenBank/DDBJ databases">
        <authorList>
            <consortium name="Lawrence Berkeley National Laboratory"/>
            <person name="Steindorff A."/>
            <person name="Hensen N."/>
            <person name="Bonometti L."/>
            <person name="Westerberg I."/>
            <person name="Brannstrom I.O."/>
            <person name="Guillou S."/>
            <person name="Cros-Aarteil S."/>
            <person name="Calhoun S."/>
            <person name="Haridas S."/>
            <person name="Kuo A."/>
            <person name="Mondo S."/>
            <person name="Pangilinan J."/>
            <person name="Riley R."/>
            <person name="Labutti K."/>
            <person name="Andreopoulos B."/>
            <person name="Lipzen A."/>
            <person name="Chen C."/>
            <person name="Yanf M."/>
            <person name="Daum C."/>
            <person name="Ng V."/>
            <person name="Clum A."/>
            <person name="Ohm R."/>
            <person name="Martin F."/>
            <person name="Silar P."/>
            <person name="Natvig D."/>
            <person name="Lalanne C."/>
            <person name="Gautier V."/>
            <person name="Ament-Velasquez S.L."/>
            <person name="Kruys A."/>
            <person name="Hutchinson M.I."/>
            <person name="Powell A.J."/>
            <person name="Barry K."/>
            <person name="Miller A.N."/>
            <person name="Grigoriev I.V."/>
            <person name="Debuchy R."/>
            <person name="Gladieux P."/>
            <person name="Thoren M.H."/>
            <person name="Johannesson H."/>
        </authorList>
    </citation>
    <scope>NUCLEOTIDE SEQUENCE</scope>
    <source>
        <strain evidence="2">PSN293</strain>
    </source>
</reference>
<dbReference type="InterPro" id="IPR011009">
    <property type="entry name" value="Kinase-like_dom_sf"/>
</dbReference>
<feature type="domain" description="Aminoglycoside phosphotransferase" evidence="1">
    <location>
        <begin position="109"/>
        <end position="299"/>
    </location>
</feature>
<organism evidence="2 3">
    <name type="scientific">Rhypophila decipiens</name>
    <dbReference type="NCBI Taxonomy" id="261697"/>
    <lineage>
        <taxon>Eukaryota</taxon>
        <taxon>Fungi</taxon>
        <taxon>Dikarya</taxon>
        <taxon>Ascomycota</taxon>
        <taxon>Pezizomycotina</taxon>
        <taxon>Sordariomycetes</taxon>
        <taxon>Sordariomycetidae</taxon>
        <taxon>Sordariales</taxon>
        <taxon>Naviculisporaceae</taxon>
        <taxon>Rhypophila</taxon>
    </lineage>
</organism>
<dbReference type="Gene3D" id="3.90.1200.10">
    <property type="match status" value="1"/>
</dbReference>
<evidence type="ECO:0000313" key="3">
    <source>
        <dbReference type="Proteomes" id="UP001301769"/>
    </source>
</evidence>
<name>A0AAN7B2M5_9PEZI</name>
<protein>
    <submittedName>
        <fullName evidence="2">Phosphotransferase enzyme family protein</fullName>
    </submittedName>
</protein>
<accession>A0AAN7B2M5</accession>
<evidence type="ECO:0000259" key="1">
    <source>
        <dbReference type="Pfam" id="PF01636"/>
    </source>
</evidence>
<dbReference type="EMBL" id="MU858235">
    <property type="protein sequence ID" value="KAK4208628.1"/>
    <property type="molecule type" value="Genomic_DNA"/>
</dbReference>
<gene>
    <name evidence="2" type="ORF">QBC37DRAFT_69276</name>
</gene>
<dbReference type="AlphaFoldDB" id="A0AAN7B2M5"/>